<dbReference type="InterPro" id="IPR004762">
    <property type="entry name" value="Amino_acid_permease_fungi"/>
</dbReference>
<feature type="transmembrane region" description="Helical" evidence="8">
    <location>
        <begin position="217"/>
        <end position="238"/>
    </location>
</feature>
<evidence type="ECO:0000259" key="9">
    <source>
        <dbReference type="Pfam" id="PF00324"/>
    </source>
</evidence>
<accession>A0AA37P9W4</accession>
<feature type="transmembrane region" description="Helical" evidence="8">
    <location>
        <begin position="416"/>
        <end position="438"/>
    </location>
</feature>
<feature type="transmembrane region" description="Helical" evidence="8">
    <location>
        <begin position="114"/>
        <end position="131"/>
    </location>
</feature>
<feature type="domain" description="Amino acid permease/ SLC12A" evidence="9">
    <location>
        <begin position="113"/>
        <end position="594"/>
    </location>
</feature>
<evidence type="ECO:0000256" key="7">
    <source>
        <dbReference type="ARBA" id="ARBA00023136"/>
    </source>
</evidence>
<dbReference type="InterPro" id="IPR050524">
    <property type="entry name" value="APC_YAT"/>
</dbReference>
<feature type="transmembrane region" description="Helical" evidence="8">
    <location>
        <begin position="358"/>
        <end position="379"/>
    </location>
</feature>
<organism evidence="10 11">
    <name type="scientific">Colletotrichum spaethianum</name>
    <dbReference type="NCBI Taxonomy" id="700344"/>
    <lineage>
        <taxon>Eukaryota</taxon>
        <taxon>Fungi</taxon>
        <taxon>Dikarya</taxon>
        <taxon>Ascomycota</taxon>
        <taxon>Pezizomycotina</taxon>
        <taxon>Sordariomycetes</taxon>
        <taxon>Hypocreomycetidae</taxon>
        <taxon>Glomerellales</taxon>
        <taxon>Glomerellaceae</taxon>
        <taxon>Colletotrichum</taxon>
        <taxon>Colletotrichum spaethianum species complex</taxon>
    </lineage>
</organism>
<keyword evidence="4 8" id="KW-0812">Transmembrane</keyword>
<dbReference type="GO" id="GO:0015171">
    <property type="term" value="F:amino acid transmembrane transporter activity"/>
    <property type="evidence" value="ECO:0007669"/>
    <property type="project" value="TreeGrafter"/>
</dbReference>
<proteinExistence type="predicted"/>
<evidence type="ECO:0000313" key="10">
    <source>
        <dbReference type="EMBL" id="GKT48324.1"/>
    </source>
</evidence>
<evidence type="ECO:0000256" key="2">
    <source>
        <dbReference type="ARBA" id="ARBA00022448"/>
    </source>
</evidence>
<dbReference type="RefSeq" id="XP_049130674.1">
    <property type="nucleotide sequence ID" value="XM_049274717.1"/>
</dbReference>
<dbReference type="Pfam" id="PF00324">
    <property type="entry name" value="AA_permease"/>
    <property type="match status" value="1"/>
</dbReference>
<dbReference type="PANTHER" id="PTHR43341">
    <property type="entry name" value="AMINO ACID PERMEASE"/>
    <property type="match status" value="1"/>
</dbReference>
<dbReference type="InterPro" id="IPR004840">
    <property type="entry name" value="Amino_acid_permease_CS"/>
</dbReference>
<evidence type="ECO:0000256" key="3">
    <source>
        <dbReference type="ARBA" id="ARBA00022475"/>
    </source>
</evidence>
<dbReference type="AlphaFoldDB" id="A0AA37P9W4"/>
<keyword evidence="7 8" id="KW-0472">Membrane</keyword>
<name>A0AA37P9W4_9PEZI</name>
<keyword evidence="6 8" id="KW-1133">Transmembrane helix</keyword>
<evidence type="ECO:0000256" key="4">
    <source>
        <dbReference type="ARBA" id="ARBA00022692"/>
    </source>
</evidence>
<dbReference type="Gene3D" id="1.20.1740.10">
    <property type="entry name" value="Amino acid/polyamine transporter I"/>
    <property type="match status" value="1"/>
</dbReference>
<evidence type="ECO:0000256" key="6">
    <source>
        <dbReference type="ARBA" id="ARBA00022989"/>
    </source>
</evidence>
<protein>
    <submittedName>
        <fullName evidence="10">General amino-acid permease GAP1</fullName>
    </submittedName>
</protein>
<dbReference type="GeneID" id="73329307"/>
<keyword evidence="2" id="KW-0813">Transport</keyword>
<comment type="subcellular location">
    <subcellularLocation>
        <location evidence="1">Cell membrane</location>
        <topology evidence="1">Multi-pass membrane protein</topology>
    </subcellularLocation>
</comment>
<feature type="transmembrane region" description="Helical" evidence="8">
    <location>
        <begin position="488"/>
        <end position="510"/>
    </location>
</feature>
<evidence type="ECO:0000256" key="5">
    <source>
        <dbReference type="ARBA" id="ARBA00022970"/>
    </source>
</evidence>
<dbReference type="Proteomes" id="UP001055115">
    <property type="component" value="Unassembled WGS sequence"/>
</dbReference>
<feature type="transmembrane region" description="Helical" evidence="8">
    <location>
        <begin position="572"/>
        <end position="592"/>
    </location>
</feature>
<keyword evidence="3" id="KW-1003">Cell membrane</keyword>
<dbReference type="GO" id="GO:0005886">
    <property type="term" value="C:plasma membrane"/>
    <property type="evidence" value="ECO:0007669"/>
    <property type="project" value="UniProtKB-SubCell"/>
</dbReference>
<dbReference type="FunFam" id="1.20.1740.10:FF:000017">
    <property type="entry name" value="Amino acid permease"/>
    <property type="match status" value="1"/>
</dbReference>
<evidence type="ECO:0000256" key="8">
    <source>
        <dbReference type="SAM" id="Phobius"/>
    </source>
</evidence>
<dbReference type="InterPro" id="IPR004841">
    <property type="entry name" value="AA-permease/SLC12A_dom"/>
</dbReference>
<feature type="transmembrane region" description="Helical" evidence="8">
    <location>
        <begin position="245"/>
        <end position="265"/>
    </location>
</feature>
<keyword evidence="5" id="KW-0029">Amino-acid transport</keyword>
<dbReference type="PROSITE" id="PS00218">
    <property type="entry name" value="AMINO_ACID_PERMEASE_1"/>
    <property type="match status" value="1"/>
</dbReference>
<gene>
    <name evidence="10" type="ORF">ColSpa_08505</name>
</gene>
<sequence length="638" mass="70118">MAPYNEDVELSAIKIKEDSLTLGSSYSMRREPIYDPGPAPGLFFRVLESFKRDPSQIAENRRHVRRGRSKSNSSMDLEPGHERVLNGVHYYDIRLANQQTSNTLLSRKLKGRHLQMIAIGGSIGTGLFVASGQALEVGGPASLLIAFSLVGAMLYCTCQALGELAVAFPVAGSFSAYSTRFLDPSWGLPWAGSEYTTRCPSSFALSARVANVWCSYALQWLIVLPLEIIAASITITYWDPSITKAIFVTIFLVGIITINLFGVKGYGEAEFIFSIIKIIAVIGFILLGIVLNCGGTPDSGYIGGQYWQTPGAFHNGFKGLCSVFVTAAFAFAGTELVGLAAAEAANPRKSLPTAIKQVFWRITLFYVVALTLIGLLVPYDEKRLLGANSSVDAAASPFVIAIENAKIDILPSVMNAVILIAVLSVGNSAVFGSSRTLAALADQHQAPRFLSYVDRKGRPLMAIGAAAFVGLVAYLADLKQQDQVLDWLLAISGLSSIFTWASICLCHIRFRQAWARKGHGLHELAFRSQVGVLGSWCGLIMNLLVLVAQFWVGAFPVGWEKWEAEAVARNFFLRYAAFPIVAIMYIVHKFYFRTVLIRVDDMDVDTGRRDFNLGILVAQEQEERRSWPKWKRVYKFLC</sequence>
<evidence type="ECO:0000313" key="11">
    <source>
        <dbReference type="Proteomes" id="UP001055115"/>
    </source>
</evidence>
<feature type="transmembrane region" description="Helical" evidence="8">
    <location>
        <begin position="271"/>
        <end position="291"/>
    </location>
</feature>
<dbReference type="EMBL" id="BQXU01000023">
    <property type="protein sequence ID" value="GKT48324.1"/>
    <property type="molecule type" value="Genomic_DNA"/>
</dbReference>
<keyword evidence="11" id="KW-1185">Reference proteome</keyword>
<feature type="transmembrane region" description="Helical" evidence="8">
    <location>
        <begin position="530"/>
        <end position="552"/>
    </location>
</feature>
<reference evidence="10 11" key="1">
    <citation type="submission" date="2022-03" db="EMBL/GenBank/DDBJ databases">
        <title>Genome data of Colletotrichum spp.</title>
        <authorList>
            <person name="Utami Y.D."/>
            <person name="Hiruma K."/>
        </authorList>
    </citation>
    <scope>NUCLEOTIDE SEQUENCE [LARGE SCALE GENOMIC DNA]</scope>
    <source>
        <strain evidence="10 11">MAFF 239500</strain>
    </source>
</reference>
<comment type="caution">
    <text evidence="10">The sequence shown here is derived from an EMBL/GenBank/DDBJ whole genome shotgun (WGS) entry which is preliminary data.</text>
</comment>
<dbReference type="PANTHER" id="PTHR43341:SF1">
    <property type="entry name" value="GENERAL AMINO-ACID PERMEASE GAP1"/>
    <property type="match status" value="1"/>
</dbReference>
<feature type="transmembrane region" description="Helical" evidence="8">
    <location>
        <begin position="459"/>
        <end position="476"/>
    </location>
</feature>
<dbReference type="NCBIfam" id="TIGR00913">
    <property type="entry name" value="2A0310"/>
    <property type="match status" value="1"/>
</dbReference>
<evidence type="ECO:0000256" key="1">
    <source>
        <dbReference type="ARBA" id="ARBA00004651"/>
    </source>
</evidence>